<keyword evidence="1" id="KW-0812">Transmembrane</keyword>
<feature type="transmembrane region" description="Helical" evidence="1">
    <location>
        <begin position="12"/>
        <end position="32"/>
    </location>
</feature>
<keyword evidence="2" id="KW-1185">Reference proteome</keyword>
<evidence type="ECO:0000313" key="2">
    <source>
        <dbReference type="Proteomes" id="UP000095282"/>
    </source>
</evidence>
<protein>
    <submittedName>
        <fullName evidence="3">Col_cuticle_N domain-containing protein</fullName>
    </submittedName>
</protein>
<proteinExistence type="predicted"/>
<dbReference type="AlphaFoldDB" id="A0A1I7TID6"/>
<keyword evidence="1" id="KW-1133">Transmembrane helix</keyword>
<reference evidence="3" key="1">
    <citation type="submission" date="2016-11" db="UniProtKB">
        <authorList>
            <consortium name="WormBaseParasite"/>
        </authorList>
    </citation>
    <scope>IDENTIFICATION</scope>
</reference>
<sequence length="67" mass="7447">MDVTIEIANIVPLFFIAAILVITAAVISWYTINNVIRNITTQIAELTREEPDVEKGKVSDSEDEKSP</sequence>
<evidence type="ECO:0000256" key="1">
    <source>
        <dbReference type="SAM" id="Phobius"/>
    </source>
</evidence>
<name>A0A1I7TID6_9PELO</name>
<accession>A0A1I7TID6</accession>
<organism evidence="2 3">
    <name type="scientific">Caenorhabditis tropicalis</name>
    <dbReference type="NCBI Taxonomy" id="1561998"/>
    <lineage>
        <taxon>Eukaryota</taxon>
        <taxon>Metazoa</taxon>
        <taxon>Ecdysozoa</taxon>
        <taxon>Nematoda</taxon>
        <taxon>Chromadorea</taxon>
        <taxon>Rhabditida</taxon>
        <taxon>Rhabditina</taxon>
        <taxon>Rhabditomorpha</taxon>
        <taxon>Rhabditoidea</taxon>
        <taxon>Rhabditidae</taxon>
        <taxon>Peloderinae</taxon>
        <taxon>Caenorhabditis</taxon>
    </lineage>
</organism>
<dbReference type="Proteomes" id="UP000095282">
    <property type="component" value="Unplaced"/>
</dbReference>
<evidence type="ECO:0000313" key="3">
    <source>
        <dbReference type="WBParaSite" id="Csp11.Scaffold622.g6231.t1"/>
    </source>
</evidence>
<dbReference type="WBParaSite" id="Csp11.Scaffold622.g6231.t1">
    <property type="protein sequence ID" value="Csp11.Scaffold622.g6231.t1"/>
    <property type="gene ID" value="Csp11.Scaffold622.g6231"/>
</dbReference>
<keyword evidence="1" id="KW-0472">Membrane</keyword>